<evidence type="ECO:0000256" key="4">
    <source>
        <dbReference type="ARBA" id="ARBA00023004"/>
    </source>
</evidence>
<keyword evidence="10" id="KW-1185">Reference proteome</keyword>
<dbReference type="SUPFAM" id="SSF51430">
    <property type="entry name" value="NAD(P)-linked oxidoreductase"/>
    <property type="match status" value="1"/>
</dbReference>
<evidence type="ECO:0000259" key="8">
    <source>
        <dbReference type="Pfam" id="PF00248"/>
    </source>
</evidence>
<proteinExistence type="inferred from homology"/>
<evidence type="ECO:0000256" key="5">
    <source>
        <dbReference type="ARBA" id="ARBA00023033"/>
    </source>
</evidence>
<dbReference type="InterPro" id="IPR002401">
    <property type="entry name" value="Cyt_P450_E_grp-I"/>
</dbReference>
<dbReference type="PRINTS" id="PR00385">
    <property type="entry name" value="P450"/>
</dbReference>
<dbReference type="Gene3D" id="1.10.630.10">
    <property type="entry name" value="Cytochrome P450"/>
    <property type="match status" value="1"/>
</dbReference>
<dbReference type="InterPro" id="IPR050364">
    <property type="entry name" value="Cytochrome_P450_fung"/>
</dbReference>
<evidence type="ECO:0000256" key="2">
    <source>
        <dbReference type="ARBA" id="ARBA00022723"/>
    </source>
</evidence>
<name>A0A553I228_9PEZI</name>
<keyword evidence="5" id="KW-0503">Monooxygenase</keyword>
<keyword evidence="3" id="KW-0560">Oxidoreductase</keyword>
<keyword evidence="7" id="KW-0472">Membrane</keyword>
<dbReference type="Pfam" id="PF00067">
    <property type="entry name" value="p450"/>
    <property type="match status" value="2"/>
</dbReference>
<dbReference type="PROSITE" id="PS00086">
    <property type="entry name" value="CYTOCHROME_P450"/>
    <property type="match status" value="1"/>
</dbReference>
<keyword evidence="7" id="KW-0812">Transmembrane</keyword>
<dbReference type="STRING" id="2512241.A0A553I228"/>
<dbReference type="InterPro" id="IPR036396">
    <property type="entry name" value="Cyt_P450_sf"/>
</dbReference>
<keyword evidence="6" id="KW-0349">Heme</keyword>
<dbReference type="OrthoDB" id="48988at2759"/>
<evidence type="ECO:0000256" key="7">
    <source>
        <dbReference type="SAM" id="Phobius"/>
    </source>
</evidence>
<evidence type="ECO:0000256" key="6">
    <source>
        <dbReference type="PIRSR" id="PIRSR602401-1"/>
    </source>
</evidence>
<keyword evidence="4 6" id="KW-0408">Iron</keyword>
<dbReference type="GO" id="GO:0016705">
    <property type="term" value="F:oxidoreductase activity, acting on paired donors, with incorporation or reduction of molecular oxygen"/>
    <property type="evidence" value="ECO:0007669"/>
    <property type="project" value="InterPro"/>
</dbReference>
<dbReference type="CDD" id="cd11065">
    <property type="entry name" value="CYP64-like"/>
    <property type="match status" value="1"/>
</dbReference>
<dbReference type="InterPro" id="IPR023210">
    <property type="entry name" value="NADP_OxRdtase_dom"/>
</dbReference>
<dbReference type="InterPro" id="IPR017972">
    <property type="entry name" value="Cyt_P450_CS"/>
</dbReference>
<accession>A0A553I228</accession>
<evidence type="ECO:0000313" key="10">
    <source>
        <dbReference type="Proteomes" id="UP000319160"/>
    </source>
</evidence>
<evidence type="ECO:0000256" key="1">
    <source>
        <dbReference type="ARBA" id="ARBA00010617"/>
    </source>
</evidence>
<dbReference type="Proteomes" id="UP000319160">
    <property type="component" value="Unassembled WGS sequence"/>
</dbReference>
<organism evidence="9 10">
    <name type="scientific">Xylaria flabelliformis</name>
    <dbReference type="NCBI Taxonomy" id="2512241"/>
    <lineage>
        <taxon>Eukaryota</taxon>
        <taxon>Fungi</taxon>
        <taxon>Dikarya</taxon>
        <taxon>Ascomycota</taxon>
        <taxon>Pezizomycotina</taxon>
        <taxon>Sordariomycetes</taxon>
        <taxon>Xylariomycetidae</taxon>
        <taxon>Xylariales</taxon>
        <taxon>Xylariaceae</taxon>
        <taxon>Xylaria</taxon>
    </lineage>
</organism>
<dbReference type="PANTHER" id="PTHR46300:SF2">
    <property type="entry name" value="CYTOCHROME P450 MONOOXYGENASE ALNH-RELATED"/>
    <property type="match status" value="1"/>
</dbReference>
<reference evidence="10" key="1">
    <citation type="submission" date="2019-06" db="EMBL/GenBank/DDBJ databases">
        <title>Draft genome sequence of the griseofulvin-producing fungus Xylaria cubensis strain G536.</title>
        <authorList>
            <person name="Mead M.E."/>
            <person name="Raja H.A."/>
            <person name="Steenwyk J.L."/>
            <person name="Knowles S.L."/>
            <person name="Oberlies N.H."/>
            <person name="Rokas A."/>
        </authorList>
    </citation>
    <scope>NUCLEOTIDE SEQUENCE [LARGE SCALE GENOMIC DNA]</scope>
    <source>
        <strain evidence="10">G536</strain>
    </source>
</reference>
<comment type="caution">
    <text evidence="9">The sequence shown here is derived from an EMBL/GenBank/DDBJ whole genome shotgun (WGS) entry which is preliminary data.</text>
</comment>
<dbReference type="InterPro" id="IPR036812">
    <property type="entry name" value="NAD(P)_OxRdtase_dom_sf"/>
</dbReference>
<keyword evidence="2 6" id="KW-0479">Metal-binding</keyword>
<sequence>MPFFPQPPEPEALGVHRVMSPTAGMLVSPLCLGTMGFGDAWPELLGDCSKEEAFKILDYFKEHGGNFIDTANNYQNELSEIWIGEWLESRNVRDEMVIATKYSNGFRFYEKGVIQGSFTGNSTKSLHTSVKASLKKLRTDYIDILYVHWFDFTTSVEEIMQSLNQLVQSGKVLYLGISDTPAWVVTKANEYARQNGMRGFSIYQGHWSCAARDFERDIIPMCKAEGMALAPWGSLGGGYFKTDSERAAQSQPNVGRNIPVMDTSNHAKVGKVLQEIGRIKGVSMTTVALAYVMHKAPYVFPVIGCRKLEYLKANLEALNLELSQQDMEMIENAAPFDIGFPMWFNGCANPANNLLIQNTGHYDYVQDPKPIPPRKKREAKEGKANGCEVRYDYETTILRYFQNFAQVEDAKSEKHSSYYLEITDYTGYNPLTRRQEVRDLSYTMLLRYNAVDGVSLTLTLKKKIYLGTASKTAYLMALAVLLATTGVVLLAFAYIYYGELGMRPIDFPPGPPTLPIIGNIHQLPTSQPHKQFQKWAEEYGPVFSLILGTQVLIVLSSDVAIKELFDKRSAVYSDRLEMFIGQTLCSGGYRFLMLFRKLGHQLLNAHASKVYVPYQLLESKQLLYEMLHQPEMFFESFRRYSNSLWRTVQHDDPRLLQVFEGFNNFGVLAQTGAAAFADFFPVLRYVPDFMIPTKARAKALHRKEMKMYLDLWLETKRNIEAGTCKECLCVDMVKQQAIEGFTDEQAAYIAGSFLEAGSDTTAATLYGFVCALLLFPEVQKKAQEELDSVIGPSRLPKLGDEKSLPYIRACVKESLRWMPTAVLGGVPHATTRDDMYLGYRIPRGAGVVNNVYAIHMDEIRYPNPSVFDPMRFIGDTQSAAEAARNPDPKARDHFVFGSGRRICLGMHIAERSLFIAIARMMWAFEFRPEKDSEGNDILPDGDTLTEGLSVHPLRFKAQILPRDARRAQMIESEMRHE</sequence>
<comment type="cofactor">
    <cofactor evidence="6">
        <name>heme</name>
        <dbReference type="ChEBI" id="CHEBI:30413"/>
    </cofactor>
</comment>
<dbReference type="GO" id="GO:0020037">
    <property type="term" value="F:heme binding"/>
    <property type="evidence" value="ECO:0007669"/>
    <property type="project" value="InterPro"/>
</dbReference>
<dbReference type="SUPFAM" id="SSF48264">
    <property type="entry name" value="Cytochrome P450"/>
    <property type="match status" value="1"/>
</dbReference>
<feature type="binding site" description="axial binding residue" evidence="6">
    <location>
        <position position="903"/>
    </location>
    <ligand>
        <name>heme</name>
        <dbReference type="ChEBI" id="CHEBI:30413"/>
    </ligand>
    <ligandPart>
        <name>Fe</name>
        <dbReference type="ChEBI" id="CHEBI:18248"/>
    </ligandPart>
</feature>
<dbReference type="GO" id="GO:0004497">
    <property type="term" value="F:monooxygenase activity"/>
    <property type="evidence" value="ECO:0007669"/>
    <property type="project" value="UniProtKB-KW"/>
</dbReference>
<feature type="transmembrane region" description="Helical" evidence="7">
    <location>
        <begin position="472"/>
        <end position="497"/>
    </location>
</feature>
<gene>
    <name evidence="9" type="ORF">FHL15_005005</name>
</gene>
<dbReference type="EMBL" id="VFLP01000024">
    <property type="protein sequence ID" value="TRX94237.1"/>
    <property type="molecule type" value="Genomic_DNA"/>
</dbReference>
<dbReference type="Pfam" id="PF00248">
    <property type="entry name" value="Aldo_ket_red"/>
    <property type="match status" value="1"/>
</dbReference>
<comment type="similarity">
    <text evidence="1">Belongs to the cytochrome P450 family.</text>
</comment>
<evidence type="ECO:0000256" key="3">
    <source>
        <dbReference type="ARBA" id="ARBA00023002"/>
    </source>
</evidence>
<dbReference type="PRINTS" id="PR00463">
    <property type="entry name" value="EP450I"/>
</dbReference>
<dbReference type="PANTHER" id="PTHR46300">
    <property type="entry name" value="P450, PUTATIVE (EUROFUNG)-RELATED-RELATED"/>
    <property type="match status" value="1"/>
</dbReference>
<protein>
    <recommendedName>
        <fullName evidence="8">NADP-dependent oxidoreductase domain-containing protein</fullName>
    </recommendedName>
</protein>
<dbReference type="GO" id="GO:0005506">
    <property type="term" value="F:iron ion binding"/>
    <property type="evidence" value="ECO:0007669"/>
    <property type="project" value="InterPro"/>
</dbReference>
<dbReference type="InterPro" id="IPR001128">
    <property type="entry name" value="Cyt_P450"/>
</dbReference>
<keyword evidence="7" id="KW-1133">Transmembrane helix</keyword>
<feature type="transmembrane region" description="Helical" evidence="7">
    <location>
        <begin position="542"/>
        <end position="561"/>
    </location>
</feature>
<dbReference type="AlphaFoldDB" id="A0A553I228"/>
<evidence type="ECO:0000313" key="9">
    <source>
        <dbReference type="EMBL" id="TRX94237.1"/>
    </source>
</evidence>
<feature type="domain" description="NADP-dependent oxidoreductase" evidence="8">
    <location>
        <begin position="29"/>
        <end position="333"/>
    </location>
</feature>
<dbReference type="Gene3D" id="3.20.20.100">
    <property type="entry name" value="NADP-dependent oxidoreductase domain"/>
    <property type="match status" value="1"/>
</dbReference>